<evidence type="ECO:0000256" key="1">
    <source>
        <dbReference type="SAM" id="Phobius"/>
    </source>
</evidence>
<name>A0A3N2PZF6_SODAK</name>
<gene>
    <name evidence="2" type="ORF">SODALDRAFT_138466</name>
</gene>
<keyword evidence="1" id="KW-1133">Transmembrane helix</keyword>
<evidence type="ECO:0000313" key="3">
    <source>
        <dbReference type="Proteomes" id="UP000272025"/>
    </source>
</evidence>
<organism evidence="2 3">
    <name type="scientific">Sodiomyces alkalinus (strain CBS 110278 / VKM F-3762 / F11)</name>
    <name type="common">Alkaliphilic filamentous fungus</name>
    <dbReference type="NCBI Taxonomy" id="1314773"/>
    <lineage>
        <taxon>Eukaryota</taxon>
        <taxon>Fungi</taxon>
        <taxon>Dikarya</taxon>
        <taxon>Ascomycota</taxon>
        <taxon>Pezizomycotina</taxon>
        <taxon>Sordariomycetes</taxon>
        <taxon>Hypocreomycetidae</taxon>
        <taxon>Glomerellales</taxon>
        <taxon>Plectosphaerellaceae</taxon>
        <taxon>Sodiomyces</taxon>
    </lineage>
</organism>
<feature type="transmembrane region" description="Helical" evidence="1">
    <location>
        <begin position="58"/>
        <end position="79"/>
    </location>
</feature>
<keyword evidence="1" id="KW-0812">Transmembrane</keyword>
<keyword evidence="3" id="KW-1185">Reference proteome</keyword>
<dbReference type="AlphaFoldDB" id="A0A3N2PZF6"/>
<dbReference type="RefSeq" id="XP_028467622.1">
    <property type="nucleotide sequence ID" value="XM_028606763.1"/>
</dbReference>
<reference evidence="2 3" key="1">
    <citation type="journal article" date="2018" name="Mol. Ecol.">
        <title>The obligate alkalophilic soda-lake fungus Sodiomyces alkalinus has shifted to a protein diet.</title>
        <authorList>
            <person name="Grum-Grzhimaylo A.A."/>
            <person name="Falkoski D.L."/>
            <person name="van den Heuvel J."/>
            <person name="Valero-Jimenez C.A."/>
            <person name="Min B."/>
            <person name="Choi I.G."/>
            <person name="Lipzen A."/>
            <person name="Daum C.G."/>
            <person name="Aanen D.K."/>
            <person name="Tsang A."/>
            <person name="Henrissat B."/>
            <person name="Bilanenko E.N."/>
            <person name="de Vries R.P."/>
            <person name="van Kan J.A.L."/>
            <person name="Grigoriev I.V."/>
            <person name="Debets A.J.M."/>
        </authorList>
    </citation>
    <scope>NUCLEOTIDE SEQUENCE [LARGE SCALE GENOMIC DNA]</scope>
    <source>
        <strain evidence="2 3">F11</strain>
    </source>
</reference>
<dbReference type="GeneID" id="39575241"/>
<proteinExistence type="predicted"/>
<dbReference type="EMBL" id="ML119053">
    <property type="protein sequence ID" value="ROT39816.1"/>
    <property type="molecule type" value="Genomic_DNA"/>
</dbReference>
<dbReference type="Proteomes" id="UP000272025">
    <property type="component" value="Unassembled WGS sequence"/>
</dbReference>
<evidence type="ECO:0000313" key="2">
    <source>
        <dbReference type="EMBL" id="ROT39816.1"/>
    </source>
</evidence>
<sequence>MSDGVMDPYLVYTTMPYAASHKPGPGQHCRQTAKLVYFEALLTGCPRESTRRWDEKKVWEGLFVLETWVCLGFGIWDFLVSG</sequence>
<protein>
    <submittedName>
        <fullName evidence="2">Uncharacterized protein</fullName>
    </submittedName>
</protein>
<keyword evidence="1" id="KW-0472">Membrane</keyword>
<accession>A0A3N2PZF6</accession>